<organism evidence="4 5">
    <name type="scientific">Roseococcus pinisoli</name>
    <dbReference type="NCBI Taxonomy" id="2835040"/>
    <lineage>
        <taxon>Bacteria</taxon>
        <taxon>Pseudomonadati</taxon>
        <taxon>Pseudomonadota</taxon>
        <taxon>Alphaproteobacteria</taxon>
        <taxon>Acetobacterales</taxon>
        <taxon>Roseomonadaceae</taxon>
        <taxon>Roseococcus</taxon>
    </lineage>
</organism>
<keyword evidence="5" id="KW-1185">Reference proteome</keyword>
<sequence length="487" mass="52604">MRLFMAGLATETNTFSPLPTGRAAFFGNRFYRQDASRQPAGWGNLAMREWRSMAEAEGIEVTESLSATAQPAGLTVRAVYEELRGLILEDLRAAPRPDIVLLSLHGAMVADGYEDCEGDLATHIRAIVGPEAVIGIELDLHCHLTEGLHEATDLIVLYKEYPHTDIADRARDLFALALRAARREIRPVMVFRDLRMSSSWRTPVEPVRSLVDEMTAAEGRDGLLSVSFGHGFAWADIADVGAKMIAIADGDAAVAEAAAERFARRIWDLRHETSPRRLTVDEALDAILAAPAGKPVIVADSTDNAGGGAPSDATHFLRRCVDRNLRDIALGAFWDPVAVSICQEAGVGAKLPLRVGGKVSRNGGLPVDLDVTIRALAPNHEQTGLSGARGAMGASAWVEAGGLHLLLNSNRQQIFHPDAFEGIGCRLGEMRGVVVKSSQHFYAGFAPIAGEVLYASTSGTMSADLAALPYTRRRHPYWPRVEDPFAS</sequence>
<comment type="function">
    <text evidence="1">Involved in peptidolytic degradation of cyclic heptapeptide hepatotoxin microcystin (MC).</text>
</comment>
<gene>
    <name evidence="4" type="ORF">KHU32_18285</name>
</gene>
<evidence type="ECO:0000259" key="3">
    <source>
        <dbReference type="Pfam" id="PF07364"/>
    </source>
</evidence>
<accession>A0ABS5QHS7</accession>
<proteinExistence type="inferred from homology"/>
<evidence type="ECO:0000259" key="2">
    <source>
        <dbReference type="Pfam" id="PF07171"/>
    </source>
</evidence>
<keyword evidence="1" id="KW-0378">Hydrolase</keyword>
<keyword evidence="1" id="KW-0645">Protease</keyword>
<dbReference type="PIRSF" id="PIRSF012702">
    <property type="entry name" value="UCP012702"/>
    <property type="match status" value="1"/>
</dbReference>
<comment type="cofactor">
    <cofactor evidence="1">
        <name>Zn(2+)</name>
        <dbReference type="ChEBI" id="CHEBI:29105"/>
    </cofactor>
    <text evidence="1">Binds 1 zinc ion per subunit.</text>
</comment>
<comment type="similarity">
    <text evidence="1">Belongs to the peptidase M81 family.</text>
</comment>
<evidence type="ECO:0000256" key="1">
    <source>
        <dbReference type="PIRNR" id="PIRNR012702"/>
    </source>
</evidence>
<reference evidence="4 5" key="1">
    <citation type="submission" date="2021-05" db="EMBL/GenBank/DDBJ databases">
        <title>Roseococcus sp. XZZS9, whole genome shotgun sequencing project.</title>
        <authorList>
            <person name="Zhao G."/>
            <person name="Shen L."/>
        </authorList>
    </citation>
    <scope>NUCLEOTIDE SEQUENCE [LARGE SCALE GENOMIC DNA]</scope>
    <source>
        <strain evidence="4 5">XZZS9</strain>
    </source>
</reference>
<dbReference type="InterPro" id="IPR015995">
    <property type="entry name" value="MlrC_N"/>
</dbReference>
<dbReference type="InterPro" id="IPR009197">
    <property type="entry name" value="MlrC"/>
</dbReference>
<name>A0ABS5QHS7_9PROT</name>
<dbReference type="Proteomes" id="UP000766336">
    <property type="component" value="Unassembled WGS sequence"/>
</dbReference>
<evidence type="ECO:0000313" key="5">
    <source>
        <dbReference type="Proteomes" id="UP000766336"/>
    </source>
</evidence>
<feature type="domain" description="Microcystin LR degradation protein MlrC N-terminal" evidence="3">
    <location>
        <begin position="2"/>
        <end position="287"/>
    </location>
</feature>
<keyword evidence="1" id="KW-0482">Metalloprotease</keyword>
<dbReference type="EMBL" id="JAHCDA010000004">
    <property type="protein sequence ID" value="MBS7812903.1"/>
    <property type="molecule type" value="Genomic_DNA"/>
</dbReference>
<dbReference type="Pfam" id="PF07171">
    <property type="entry name" value="MlrC_C"/>
    <property type="match status" value="1"/>
</dbReference>
<feature type="domain" description="Microcystin LR degradation protein MlrC C-terminal" evidence="2">
    <location>
        <begin position="298"/>
        <end position="472"/>
    </location>
</feature>
<evidence type="ECO:0000313" key="4">
    <source>
        <dbReference type="EMBL" id="MBS7812903.1"/>
    </source>
</evidence>
<dbReference type="InterPro" id="IPR010799">
    <property type="entry name" value="MlrC_C"/>
</dbReference>
<keyword evidence="1" id="KW-0479">Metal-binding</keyword>
<dbReference type="RefSeq" id="WP_213671612.1">
    <property type="nucleotide sequence ID" value="NZ_JAHCDA010000004.1"/>
</dbReference>
<protein>
    <recommendedName>
        <fullName evidence="1">Microcystinase C</fullName>
        <shortName evidence="1">MlrC</shortName>
    </recommendedName>
</protein>
<comment type="caution">
    <text evidence="4">The sequence shown here is derived from an EMBL/GenBank/DDBJ whole genome shotgun (WGS) entry which is preliminary data.</text>
</comment>
<dbReference type="Pfam" id="PF07364">
    <property type="entry name" value="DUF1485"/>
    <property type="match status" value="1"/>
</dbReference>